<comment type="caution">
    <text evidence="2">The sequence shown here is derived from an EMBL/GenBank/DDBJ whole genome shotgun (WGS) entry which is preliminary data.</text>
</comment>
<feature type="domain" description="Cyclic nucleotide-binding" evidence="1">
    <location>
        <begin position="11"/>
        <end position="113"/>
    </location>
</feature>
<evidence type="ECO:0000313" key="3">
    <source>
        <dbReference type="Proteomes" id="UP000027821"/>
    </source>
</evidence>
<dbReference type="RefSeq" id="WP_035069721.1">
    <property type="nucleotide sequence ID" value="NZ_JMIH01000011.1"/>
</dbReference>
<dbReference type="OrthoDB" id="792939at2"/>
<dbReference type="InterPro" id="IPR000595">
    <property type="entry name" value="cNMP-bd_dom"/>
</dbReference>
<dbReference type="InterPro" id="IPR014710">
    <property type="entry name" value="RmlC-like_jellyroll"/>
</dbReference>
<reference evidence="2 3" key="1">
    <citation type="submission" date="2014-04" db="EMBL/GenBank/DDBJ databases">
        <title>Characterization and application of a salt tolerant electro-active bacterium.</title>
        <authorList>
            <person name="Yang L."/>
            <person name="Wei S."/>
            <person name="Tay Q.X.M."/>
        </authorList>
    </citation>
    <scope>NUCLEOTIDE SEQUENCE [LARGE SCALE GENOMIC DNA]</scope>
    <source>
        <strain evidence="2 3">LY1</strain>
    </source>
</reference>
<sequence>MEHFKHLLTSYFGPLNDQELDMIQSYFYEEKLTKNSFFTKTDKVCDKLSIIKSGILRIYSLSEGKEITQWIASENYMMTEVLGFFFDRPNRWNIQAYNDVDLWTIAKTDYLKLCRDFPKWIDIEKQLMLKCFVMIENRIFAHLSMTAQERYEMYFEQNSLLFNKVPLQHIASVLGMSPETLSRIRKHHAQTS</sequence>
<proteinExistence type="predicted"/>
<dbReference type="STRING" id="1048983.EL17_01235"/>
<dbReference type="AlphaFoldDB" id="A0A074L4T5"/>
<evidence type="ECO:0000313" key="2">
    <source>
        <dbReference type="EMBL" id="KEO75500.1"/>
    </source>
</evidence>
<protein>
    <submittedName>
        <fullName evidence="2">Cyclic nucleotide-binding protein</fullName>
    </submittedName>
</protein>
<gene>
    <name evidence="2" type="ORF">EL17_01235</name>
</gene>
<dbReference type="EMBL" id="JMIH01000011">
    <property type="protein sequence ID" value="KEO75500.1"/>
    <property type="molecule type" value="Genomic_DNA"/>
</dbReference>
<dbReference type="InterPro" id="IPR018490">
    <property type="entry name" value="cNMP-bd_dom_sf"/>
</dbReference>
<dbReference type="Pfam" id="PF00027">
    <property type="entry name" value="cNMP_binding"/>
    <property type="match status" value="1"/>
</dbReference>
<dbReference type="eggNOG" id="COG0664">
    <property type="taxonomic scope" value="Bacteria"/>
</dbReference>
<dbReference type="SUPFAM" id="SSF51206">
    <property type="entry name" value="cAMP-binding domain-like"/>
    <property type="match status" value="1"/>
</dbReference>
<dbReference type="Proteomes" id="UP000027821">
    <property type="component" value="Unassembled WGS sequence"/>
</dbReference>
<dbReference type="Gene3D" id="2.60.120.10">
    <property type="entry name" value="Jelly Rolls"/>
    <property type="match status" value="1"/>
</dbReference>
<dbReference type="CDD" id="cd00038">
    <property type="entry name" value="CAP_ED"/>
    <property type="match status" value="1"/>
</dbReference>
<accession>A0A074L4T5</accession>
<evidence type="ECO:0000259" key="1">
    <source>
        <dbReference type="PROSITE" id="PS50042"/>
    </source>
</evidence>
<organism evidence="2 3">
    <name type="scientific">Anditalea andensis</name>
    <dbReference type="NCBI Taxonomy" id="1048983"/>
    <lineage>
        <taxon>Bacteria</taxon>
        <taxon>Pseudomonadati</taxon>
        <taxon>Bacteroidota</taxon>
        <taxon>Cytophagia</taxon>
        <taxon>Cytophagales</taxon>
        <taxon>Cytophagaceae</taxon>
        <taxon>Anditalea</taxon>
    </lineage>
</organism>
<keyword evidence="3" id="KW-1185">Reference proteome</keyword>
<dbReference type="PROSITE" id="PS50042">
    <property type="entry name" value="CNMP_BINDING_3"/>
    <property type="match status" value="1"/>
</dbReference>
<name>A0A074L4T5_9BACT</name>